<proteinExistence type="predicted"/>
<name>A0A8S5SHR1_9VIRU</name>
<evidence type="ECO:0008006" key="2">
    <source>
        <dbReference type="Google" id="ProtNLM"/>
    </source>
</evidence>
<reference evidence="1" key="1">
    <citation type="journal article" date="2021" name="Proc. Natl. Acad. Sci. U.S.A.">
        <title>A Catalog of Tens of Thousands of Viruses from Human Metagenomes Reveals Hidden Associations with Chronic Diseases.</title>
        <authorList>
            <person name="Tisza M.J."/>
            <person name="Buck C.B."/>
        </authorList>
    </citation>
    <scope>NUCLEOTIDE SEQUENCE</scope>
    <source>
        <strain evidence="1">CtqZP6</strain>
    </source>
</reference>
<sequence length="185" mass="19116">MKTNVGVQRRSTSGLPIFDSLANAVSTVDNLLIGKLTGPDGTSLSFKSLNTMSAVGVNGAGSLQGIRLGTAQKLIASYNGDLIASSQLCWSGTGGIDLNSSPAIGWRTPLLIMSKTNGLTEIGFSSSNSGTPGNLCNSAIVKKMSNGYWSLILFGNGVSIGSVASSTCYVRSSSTTTQYEIYSLL</sequence>
<organism evidence="1">
    <name type="scientific">Phage sp. ctqZP6</name>
    <dbReference type="NCBI Taxonomy" id="2828010"/>
    <lineage>
        <taxon>Viruses</taxon>
    </lineage>
</organism>
<accession>A0A8S5SHR1</accession>
<protein>
    <recommendedName>
        <fullName evidence="2">Tail fiber protein</fullName>
    </recommendedName>
</protein>
<dbReference type="EMBL" id="BK032598">
    <property type="protein sequence ID" value="DAF50588.1"/>
    <property type="molecule type" value="Genomic_DNA"/>
</dbReference>
<evidence type="ECO:0000313" key="1">
    <source>
        <dbReference type="EMBL" id="DAF50588.1"/>
    </source>
</evidence>